<organism evidence="3">
    <name type="scientific">Campylobacter jejuni subsp. jejuni</name>
    <dbReference type="NCBI Taxonomy" id="32022"/>
    <lineage>
        <taxon>Bacteria</taxon>
        <taxon>Pseudomonadati</taxon>
        <taxon>Campylobacterota</taxon>
        <taxon>Epsilonproteobacteria</taxon>
        <taxon>Campylobacterales</taxon>
        <taxon>Campylobacteraceae</taxon>
        <taxon>Campylobacter</taxon>
    </lineage>
</organism>
<keyword evidence="3" id="KW-0413">Isomerase</keyword>
<dbReference type="InterPro" id="IPR001509">
    <property type="entry name" value="Epimerase_deHydtase"/>
</dbReference>
<dbReference type="EC" id="5.1.3.2" evidence="3"/>
<dbReference type="SUPFAM" id="SSF51735">
    <property type="entry name" value="NAD(P)-binding Rossmann-fold domains"/>
    <property type="match status" value="1"/>
</dbReference>
<dbReference type="GO" id="GO:0003978">
    <property type="term" value="F:UDP-glucose 4-epimerase activity"/>
    <property type="evidence" value="ECO:0007669"/>
    <property type="project" value="UniProtKB-EC"/>
</dbReference>
<dbReference type="Gene3D" id="3.40.50.720">
    <property type="entry name" value="NAD(P)-binding Rossmann-like Domain"/>
    <property type="match status" value="1"/>
</dbReference>
<dbReference type="AlphaFoldDB" id="A0A0S2CGH6"/>
<evidence type="ECO:0000259" key="2">
    <source>
        <dbReference type="Pfam" id="PF01370"/>
    </source>
</evidence>
<gene>
    <name evidence="3" type="ORF">HS45.15</name>
</gene>
<comment type="similarity">
    <text evidence="1">Belongs to the NAD(P)-dependent epimerase/dehydratase family.</text>
</comment>
<feature type="domain" description="NAD-dependent epimerase/dehydratase" evidence="2">
    <location>
        <begin position="3"/>
        <end position="209"/>
    </location>
</feature>
<accession>A0A0S2CGH6</accession>
<evidence type="ECO:0000256" key="1">
    <source>
        <dbReference type="ARBA" id="ARBA00007637"/>
    </source>
</evidence>
<dbReference type="Pfam" id="PF01370">
    <property type="entry name" value="Epimerase"/>
    <property type="match status" value="1"/>
</dbReference>
<dbReference type="InterPro" id="IPR036291">
    <property type="entry name" value="NAD(P)-bd_dom_sf"/>
</dbReference>
<sequence>MKILITGGTGFIGSNFIRKYHNKYDIIALVRKNSDISNIKDKCVVYTYDEDIDKLLLFLQKENIQGVVHLAALYFSKHSPSDVKKLFNSNILFGLELLDIFVQLKIGFFINTVTFSQFANSIHYKPKTLYDATKQAFMDLTNFYSSYFDIVNLMIYDNYGNNDIRPKIFNFWKKISLNEEILDMSPGEQKIDITHIDDVIDGFDILISMCIEKKIINNQIYTLENTRYTLKELANLFEQYTKRKINIKWGAREYSPNEIMEPISSKSSSKLMRLPNWKPKISLQEGLNNFLKEL</sequence>
<evidence type="ECO:0000313" key="3">
    <source>
        <dbReference type="EMBL" id="ALN43995.1"/>
    </source>
</evidence>
<proteinExistence type="inferred from homology"/>
<dbReference type="EMBL" id="KT893432">
    <property type="protein sequence ID" value="ALN43995.1"/>
    <property type="molecule type" value="Genomic_DNA"/>
</dbReference>
<protein>
    <submittedName>
        <fullName evidence="3">UDP-glucose 4-epimerase</fullName>
        <ecNumber evidence="3">5.1.3.2</ecNumber>
    </submittedName>
</protein>
<reference evidence="3" key="1">
    <citation type="journal article" date="2015" name="PLoS ONE">
        <title>Updated Campylobacter jejuni Capsule PCR Multiplex Typing System and Its Application to Clinical Isolates from South and Southeast Asia.</title>
        <authorList>
            <person name="Poly F."/>
            <person name="Serichantalergs O."/>
            <person name="Kuroiwa J."/>
            <person name="Pootong P."/>
            <person name="Mason C."/>
            <person name="Guerry P."/>
            <person name="Parker C.T."/>
        </authorList>
    </citation>
    <scope>NUCLEOTIDE SEQUENCE</scope>
    <source>
        <strain evidence="3">RM3432</strain>
    </source>
</reference>
<name>A0A0S2CGH6_CAMJU</name>
<dbReference type="PANTHER" id="PTHR43000">
    <property type="entry name" value="DTDP-D-GLUCOSE 4,6-DEHYDRATASE-RELATED"/>
    <property type="match status" value="1"/>
</dbReference>
<dbReference type="Gene3D" id="3.90.25.10">
    <property type="entry name" value="UDP-galactose 4-epimerase, domain 1"/>
    <property type="match status" value="1"/>
</dbReference>